<dbReference type="KEGG" id="clec:106665372"/>
<evidence type="ECO:0000313" key="9">
    <source>
        <dbReference type="EnsemblMetazoa" id="XP_014247241.1"/>
    </source>
</evidence>
<dbReference type="PANTHER" id="PTHR10778">
    <property type="entry name" value="SOLUTE CARRIER FAMILY 35 MEMBER B"/>
    <property type="match status" value="1"/>
</dbReference>
<evidence type="ECO:0000256" key="7">
    <source>
        <dbReference type="ARBA" id="ARBA00023136"/>
    </source>
</evidence>
<reference evidence="9" key="1">
    <citation type="submission" date="2022-01" db="UniProtKB">
        <authorList>
            <consortium name="EnsemblMetazoa"/>
        </authorList>
    </citation>
    <scope>IDENTIFICATION</scope>
</reference>
<dbReference type="OMA" id="NPFTGWH"/>
<feature type="transmembrane region" description="Helical" evidence="8">
    <location>
        <begin position="94"/>
        <end position="112"/>
    </location>
</feature>
<feature type="transmembrane region" description="Helical" evidence="8">
    <location>
        <begin position="154"/>
        <end position="177"/>
    </location>
</feature>
<evidence type="ECO:0000256" key="8">
    <source>
        <dbReference type="SAM" id="Phobius"/>
    </source>
</evidence>
<accession>A0A8I6RNN1</accession>
<dbReference type="GeneID" id="106665372"/>
<feature type="transmembrane region" description="Helical" evidence="8">
    <location>
        <begin position="66"/>
        <end position="88"/>
    </location>
</feature>
<evidence type="ECO:0000256" key="5">
    <source>
        <dbReference type="ARBA" id="ARBA00022692"/>
    </source>
</evidence>
<dbReference type="InterPro" id="IPR013657">
    <property type="entry name" value="SCL35B1-4/HUT1"/>
</dbReference>
<dbReference type="Proteomes" id="UP000494040">
    <property type="component" value="Unassembled WGS sequence"/>
</dbReference>
<dbReference type="EnsemblMetazoa" id="XM_014391755.2">
    <property type="protein sequence ID" value="XP_014247241.1"/>
    <property type="gene ID" value="LOC106665372"/>
</dbReference>
<feature type="transmembrane region" description="Helical" evidence="8">
    <location>
        <begin position="31"/>
        <end position="54"/>
    </location>
</feature>
<dbReference type="Pfam" id="PF08449">
    <property type="entry name" value="UAA"/>
    <property type="match status" value="1"/>
</dbReference>
<evidence type="ECO:0000256" key="2">
    <source>
        <dbReference type="ARBA" id="ARBA00010694"/>
    </source>
</evidence>
<feature type="transmembrane region" description="Helical" evidence="8">
    <location>
        <begin position="291"/>
        <end position="310"/>
    </location>
</feature>
<protein>
    <recommendedName>
        <fullName evidence="11">UDP-xylose and UDP-N-acetylglucosamine transporter</fullName>
    </recommendedName>
</protein>
<evidence type="ECO:0000256" key="1">
    <source>
        <dbReference type="ARBA" id="ARBA00004127"/>
    </source>
</evidence>
<dbReference type="GO" id="GO:0005789">
    <property type="term" value="C:endoplasmic reticulum membrane"/>
    <property type="evidence" value="ECO:0007669"/>
    <property type="project" value="TreeGrafter"/>
</dbReference>
<dbReference type="GO" id="GO:0000139">
    <property type="term" value="C:Golgi membrane"/>
    <property type="evidence" value="ECO:0007669"/>
    <property type="project" value="TreeGrafter"/>
</dbReference>
<dbReference type="GO" id="GO:0005464">
    <property type="term" value="F:UDP-xylose transmembrane transporter activity"/>
    <property type="evidence" value="ECO:0007669"/>
    <property type="project" value="TreeGrafter"/>
</dbReference>
<organism evidence="9 10">
    <name type="scientific">Cimex lectularius</name>
    <name type="common">Bed bug</name>
    <name type="synonym">Acanthia lectularia</name>
    <dbReference type="NCBI Taxonomy" id="79782"/>
    <lineage>
        <taxon>Eukaryota</taxon>
        <taxon>Metazoa</taxon>
        <taxon>Ecdysozoa</taxon>
        <taxon>Arthropoda</taxon>
        <taxon>Hexapoda</taxon>
        <taxon>Insecta</taxon>
        <taxon>Pterygota</taxon>
        <taxon>Neoptera</taxon>
        <taxon>Paraneoptera</taxon>
        <taxon>Hemiptera</taxon>
        <taxon>Heteroptera</taxon>
        <taxon>Panheteroptera</taxon>
        <taxon>Cimicomorpha</taxon>
        <taxon>Cimicidae</taxon>
        <taxon>Cimex</taxon>
    </lineage>
</organism>
<dbReference type="SUPFAM" id="SSF103481">
    <property type="entry name" value="Multidrug resistance efflux transporter EmrE"/>
    <property type="match status" value="1"/>
</dbReference>
<keyword evidence="7 8" id="KW-0472">Membrane</keyword>
<dbReference type="RefSeq" id="XP_014247241.1">
    <property type="nucleotide sequence ID" value="XM_014391755.2"/>
</dbReference>
<dbReference type="InterPro" id="IPR037185">
    <property type="entry name" value="EmrE-like"/>
</dbReference>
<evidence type="ECO:0000256" key="4">
    <source>
        <dbReference type="ARBA" id="ARBA00022597"/>
    </source>
</evidence>
<dbReference type="PANTHER" id="PTHR10778:SF4">
    <property type="entry name" value="NUCLEOTIDE SUGAR TRANSPORTER SLC35B4"/>
    <property type="match status" value="1"/>
</dbReference>
<comment type="subcellular location">
    <subcellularLocation>
        <location evidence="1">Endomembrane system</location>
        <topology evidence="1">Multi-pass membrane protein</topology>
    </subcellularLocation>
</comment>
<evidence type="ECO:0008006" key="11">
    <source>
        <dbReference type="Google" id="ProtNLM"/>
    </source>
</evidence>
<dbReference type="GO" id="GO:0005462">
    <property type="term" value="F:UDP-N-acetylglucosamine transmembrane transporter activity"/>
    <property type="evidence" value="ECO:0007669"/>
    <property type="project" value="TreeGrafter"/>
</dbReference>
<comment type="similarity">
    <text evidence="2">Belongs to the nucleotide-sugar transporter family. SLC35B subfamily.</text>
</comment>
<dbReference type="AlphaFoldDB" id="A0A8I6RNN1"/>
<evidence type="ECO:0000256" key="3">
    <source>
        <dbReference type="ARBA" id="ARBA00022448"/>
    </source>
</evidence>
<sequence>MGTIIGTCGVYLGCMSNAVYLEYLVKEDPGIGNLVTFSSFLFIAVVGVLYTLIFRTPKRQIPIRNYMLVVVVFFTCNVCNNMAFNFKISMPLHMIFRSGSLITNMLMTILILRRKYALSKYLSVGLITSGVILSTLASGKEMKDADKTVEDGSFFLWLLGIGLLIFGLLISALLGIFQEQLFKHYGKHPYEALFYTHLLSIPVFGFFSNNILEHFWLALDSRPMGIPVLNIQIPFIIYYLIGNMVTQSLCIGSVYFLATEASTLTVTLVITLRKFLSLILSIVYFQNPFTLTHWLGTFLVFIGTVIYSDIPQKLKKH</sequence>
<feature type="transmembrane region" description="Helical" evidence="8">
    <location>
        <begin position="121"/>
        <end position="139"/>
    </location>
</feature>
<dbReference type="OrthoDB" id="999962at2759"/>
<keyword evidence="3" id="KW-0813">Transport</keyword>
<keyword evidence="5 8" id="KW-0812">Transmembrane</keyword>
<dbReference type="NCBIfam" id="TIGR00803">
    <property type="entry name" value="nst"/>
    <property type="match status" value="1"/>
</dbReference>
<keyword evidence="4" id="KW-0762">Sugar transport</keyword>
<proteinExistence type="inferred from homology"/>
<evidence type="ECO:0000256" key="6">
    <source>
        <dbReference type="ARBA" id="ARBA00022989"/>
    </source>
</evidence>
<keyword evidence="10" id="KW-1185">Reference proteome</keyword>
<keyword evidence="6 8" id="KW-1133">Transmembrane helix</keyword>
<name>A0A8I6RNN1_CIMLE</name>
<evidence type="ECO:0000313" key="10">
    <source>
        <dbReference type="Proteomes" id="UP000494040"/>
    </source>
</evidence>